<sequence>MIIPKDPNDRESFYQDLIRKCLVSRESRRADYSSLKSYYLFGSAPEESPAQYNKIFPHIDQLVSFLYSADTTRFSINLGAAAHEDQYRYIPRLEQALNDEWNNSNADQVFNTALTWAMVYNSAFIKLVVSNGAIHPYFIDPSSFGVLREDIPYLDRQEAFVQSYYITKSDLFARLYKHPKRESIVERVTTSQHVEAYSPNGVDRIILSQVDPNMYGNVNLNLYGQNRMKPEVEEDTIEMIELYVWNDETNDYQIVTRADPDVIIYDRENEKLFLKGESPFIQIAPNPMPDYYWGQSEVSRLMFLQDMRNKRMNEILDLLSKQVNPPTALTGFTGILDEKNFALNRAGGLLASDMPNTKIERLAPDLPESLYEQIREIDAMFAEASGISEVLSGRGEQGVRSAGHASQLARLGSSRAKKRALIVEGALEKLATLYMKLMQAYDATHLTDIEGKKFIAEQFTRQYVVKVDAHSNSPIFMEDMRSLAFNLFKAQAIDKESLIDMLDPPMKQMLKEKLKKAEHMKAMQPPPPEQGKKSGG</sequence>
<dbReference type="EMBL" id="LR796213">
    <property type="protein sequence ID" value="CAB4127646.1"/>
    <property type="molecule type" value="Genomic_DNA"/>
</dbReference>
<organism evidence="2">
    <name type="scientific">uncultured Caudovirales phage</name>
    <dbReference type="NCBI Taxonomy" id="2100421"/>
    <lineage>
        <taxon>Viruses</taxon>
        <taxon>Duplodnaviria</taxon>
        <taxon>Heunggongvirae</taxon>
        <taxon>Uroviricota</taxon>
        <taxon>Caudoviricetes</taxon>
        <taxon>Peduoviridae</taxon>
        <taxon>Maltschvirus</taxon>
        <taxon>Maltschvirus maltsch</taxon>
    </lineage>
</organism>
<proteinExistence type="predicted"/>
<name>A0A6J5L2V5_9CAUD</name>
<protein>
    <recommendedName>
        <fullName evidence="3">Portal protein</fullName>
    </recommendedName>
</protein>
<feature type="region of interest" description="Disordered" evidence="1">
    <location>
        <begin position="513"/>
        <end position="536"/>
    </location>
</feature>
<gene>
    <name evidence="2" type="ORF">UFOVP95_54</name>
</gene>
<evidence type="ECO:0008006" key="3">
    <source>
        <dbReference type="Google" id="ProtNLM"/>
    </source>
</evidence>
<evidence type="ECO:0000256" key="1">
    <source>
        <dbReference type="SAM" id="MobiDB-lite"/>
    </source>
</evidence>
<dbReference type="Pfam" id="PF23899">
    <property type="entry name" value="SU10_portal"/>
    <property type="match status" value="1"/>
</dbReference>
<reference evidence="2" key="1">
    <citation type="submission" date="2020-04" db="EMBL/GenBank/DDBJ databases">
        <authorList>
            <person name="Chiriac C."/>
            <person name="Salcher M."/>
            <person name="Ghai R."/>
            <person name="Kavagutti S V."/>
        </authorList>
    </citation>
    <scope>NUCLEOTIDE SEQUENCE</scope>
</reference>
<evidence type="ECO:0000313" key="2">
    <source>
        <dbReference type="EMBL" id="CAB4127646.1"/>
    </source>
</evidence>
<dbReference type="InterPro" id="IPR056909">
    <property type="entry name" value="SU10_portal"/>
</dbReference>
<accession>A0A6J5L2V5</accession>